<protein>
    <submittedName>
        <fullName evidence="1">Uncharacterized protein</fullName>
    </submittedName>
</protein>
<reference evidence="1 2" key="1">
    <citation type="submission" date="2023-12" db="EMBL/GenBank/DDBJ databases">
        <title>A high-quality genome assembly for Dillenia turbinata (Dilleniales).</title>
        <authorList>
            <person name="Chanderbali A."/>
        </authorList>
    </citation>
    <scope>NUCLEOTIDE SEQUENCE [LARGE SCALE GENOMIC DNA]</scope>
    <source>
        <strain evidence="1">LSX21</strain>
        <tissue evidence="1">Leaf</tissue>
    </source>
</reference>
<accession>A0AAN8VGF0</accession>
<dbReference type="InterPro" id="IPR006873">
    <property type="entry name" value="DUF620"/>
</dbReference>
<dbReference type="EMBL" id="JBAMMX010000009">
    <property type="protein sequence ID" value="KAK6933069.1"/>
    <property type="molecule type" value="Genomic_DNA"/>
</dbReference>
<dbReference type="Proteomes" id="UP001370490">
    <property type="component" value="Unassembled WGS sequence"/>
</dbReference>
<organism evidence="1 2">
    <name type="scientific">Dillenia turbinata</name>
    <dbReference type="NCBI Taxonomy" id="194707"/>
    <lineage>
        <taxon>Eukaryota</taxon>
        <taxon>Viridiplantae</taxon>
        <taxon>Streptophyta</taxon>
        <taxon>Embryophyta</taxon>
        <taxon>Tracheophyta</taxon>
        <taxon>Spermatophyta</taxon>
        <taxon>Magnoliopsida</taxon>
        <taxon>eudicotyledons</taxon>
        <taxon>Gunneridae</taxon>
        <taxon>Pentapetalae</taxon>
        <taxon>Dilleniales</taxon>
        <taxon>Dilleniaceae</taxon>
        <taxon>Dillenia</taxon>
    </lineage>
</organism>
<evidence type="ECO:0000313" key="2">
    <source>
        <dbReference type="Proteomes" id="UP001370490"/>
    </source>
</evidence>
<comment type="caution">
    <text evidence="1">The sequence shown here is derived from an EMBL/GenBank/DDBJ whole genome shotgun (WGS) entry which is preliminary data.</text>
</comment>
<name>A0AAN8VGF0_9MAGN</name>
<dbReference type="AlphaFoldDB" id="A0AAN8VGF0"/>
<dbReference type="Pfam" id="PF04788">
    <property type="entry name" value="DUF620"/>
    <property type="match status" value="1"/>
</dbReference>
<proteinExistence type="predicted"/>
<evidence type="ECO:0000313" key="1">
    <source>
        <dbReference type="EMBL" id="KAK6933069.1"/>
    </source>
</evidence>
<dbReference type="PANTHER" id="PTHR31300:SF30">
    <property type="entry name" value="EMB|CAB81597.1"/>
    <property type="match status" value="1"/>
</dbReference>
<sequence length="342" mass="38370">MQFKTSASEKISMVPYGAALSNSNKLSLRKRGKRLTLVIHSVRRFKFMEEKEIQHKILSPCMQTQTQVYSGSPTACVDTRDWVGSQSSMNLRLTYRFRFSLLIVMNIGLGAGQGSCDLSIALLLKRLFANWGLDPRSTANLFSNSICIGEKTINEEDCFILKLEAESPTLRARSSINVEIIQHTVWGYFSQKTGLLVKLEDSHLLRIKTSGNDSIFWETTMEPLVQDYRTIDGINIAHAGGTMVSLFRFGETSEEHSRIRMEEVWTTGDIDFNIKGLSIDNFLPPSDLKKDNEEQGNFVSSDTITRFKYKVSSAPLRISASKVVAVDAVDGGHDNDNDFNAM</sequence>
<gene>
    <name evidence="1" type="ORF">RJ641_035963</name>
</gene>
<dbReference type="PANTHER" id="PTHR31300">
    <property type="entry name" value="LIPASE"/>
    <property type="match status" value="1"/>
</dbReference>
<keyword evidence="2" id="KW-1185">Reference proteome</keyword>